<proteinExistence type="predicted"/>
<dbReference type="EMBL" id="MT144834">
    <property type="protein sequence ID" value="QJI00172.1"/>
    <property type="molecule type" value="Genomic_DNA"/>
</dbReference>
<evidence type="ECO:0000313" key="1">
    <source>
        <dbReference type="EMBL" id="QJA45664.1"/>
    </source>
</evidence>
<name>A0A6H1ZDN4_9ZZZZ</name>
<sequence length="144" mass="15400">MATVYGTYYTDFVNEQVKGSDQIERGLRMGEVVHIYDYYECAAAASGTVIYLGPIPLGYRLLPASYIYHDDLEPSVTIKVGDGLDDDRYLEATSAAAAAIVQIPSIANINKVPYALASQQPLTITIGGASATGTIRAFLVCAKA</sequence>
<protein>
    <submittedName>
        <fullName evidence="1">Uncharacterized protein</fullName>
    </submittedName>
</protein>
<reference evidence="1" key="1">
    <citation type="submission" date="2020-03" db="EMBL/GenBank/DDBJ databases">
        <title>The deep terrestrial virosphere.</title>
        <authorList>
            <person name="Holmfeldt K."/>
            <person name="Nilsson E."/>
            <person name="Simone D."/>
            <person name="Lopez-Fernandez M."/>
            <person name="Wu X."/>
            <person name="de Brujin I."/>
            <person name="Lundin D."/>
            <person name="Andersson A."/>
            <person name="Bertilsson S."/>
            <person name="Dopson M."/>
        </authorList>
    </citation>
    <scope>NUCLEOTIDE SEQUENCE</scope>
    <source>
        <strain evidence="1">TM448A00264</strain>
        <strain evidence="2">TM448B01856</strain>
    </source>
</reference>
<dbReference type="EMBL" id="MT143994">
    <property type="protein sequence ID" value="QJA45664.1"/>
    <property type="molecule type" value="Genomic_DNA"/>
</dbReference>
<organism evidence="1">
    <name type="scientific">viral metagenome</name>
    <dbReference type="NCBI Taxonomy" id="1070528"/>
    <lineage>
        <taxon>unclassified sequences</taxon>
        <taxon>metagenomes</taxon>
        <taxon>organismal metagenomes</taxon>
    </lineage>
</organism>
<gene>
    <name evidence="1" type="ORF">TM448A00264_0042</name>
    <name evidence="2" type="ORF">TM448B01856_0006</name>
</gene>
<dbReference type="AlphaFoldDB" id="A0A6H1ZDN4"/>
<accession>A0A6H1ZDN4</accession>
<evidence type="ECO:0000313" key="2">
    <source>
        <dbReference type="EMBL" id="QJI00172.1"/>
    </source>
</evidence>